<dbReference type="InterPro" id="IPR020806">
    <property type="entry name" value="PKS_PP-bd"/>
</dbReference>
<sequence>MMIDMTRPQSPHDIVTFMKKVVAAEARIPDTSIDEDKSFHQFGLDSISSIYLLEKVENEYNVTISPLYFWDYPTLRLLASQIFDENFRQP</sequence>
<proteinExistence type="predicted"/>
<evidence type="ECO:0000313" key="4">
    <source>
        <dbReference type="EMBL" id="MTI27070.1"/>
    </source>
</evidence>
<dbReference type="EMBL" id="SMLW01000611">
    <property type="protein sequence ID" value="MTI27070.1"/>
    <property type="molecule type" value="Genomic_DNA"/>
</dbReference>
<keyword evidence="5" id="KW-1185">Reference proteome</keyword>
<dbReference type="InterPro" id="IPR009081">
    <property type="entry name" value="PP-bd_ACP"/>
</dbReference>
<keyword evidence="1" id="KW-0596">Phosphopantetheine</keyword>
<evidence type="ECO:0000313" key="5">
    <source>
        <dbReference type="Proteomes" id="UP000798808"/>
    </source>
</evidence>
<keyword evidence="2" id="KW-0597">Phosphoprotein</keyword>
<dbReference type="Proteomes" id="UP000798808">
    <property type="component" value="Unassembled WGS sequence"/>
</dbReference>
<dbReference type="Pfam" id="PF00550">
    <property type="entry name" value="PP-binding"/>
    <property type="match status" value="1"/>
</dbReference>
<feature type="domain" description="Carrier" evidence="3">
    <location>
        <begin position="12"/>
        <end position="86"/>
    </location>
</feature>
<dbReference type="SUPFAM" id="SSF47336">
    <property type="entry name" value="ACP-like"/>
    <property type="match status" value="1"/>
</dbReference>
<reference evidence="4 5" key="1">
    <citation type="submission" date="2019-02" db="EMBL/GenBank/DDBJ databases">
        <authorList>
            <person name="Goldberg S.R."/>
            <person name="Haltli B.A."/>
            <person name="Correa H."/>
            <person name="Russell K.G."/>
        </authorList>
    </citation>
    <scope>NUCLEOTIDE SEQUENCE [LARGE SCALE GENOMIC DNA]</scope>
    <source>
        <strain evidence="4 5">JCM 16186</strain>
    </source>
</reference>
<dbReference type="Gene3D" id="1.10.1200.10">
    <property type="entry name" value="ACP-like"/>
    <property type="match status" value="1"/>
</dbReference>
<accession>A0ABW9RTC7</accession>
<name>A0ABW9RTC7_9BACT</name>
<dbReference type="InterPro" id="IPR036736">
    <property type="entry name" value="ACP-like_sf"/>
</dbReference>
<evidence type="ECO:0000256" key="2">
    <source>
        <dbReference type="ARBA" id="ARBA00022553"/>
    </source>
</evidence>
<comment type="caution">
    <text evidence="4">The sequence shown here is derived from an EMBL/GenBank/DDBJ whole genome shotgun (WGS) entry which is preliminary data.</text>
</comment>
<organism evidence="4 5">
    <name type="scientific">Fulvivirga kasyanovii</name>
    <dbReference type="NCBI Taxonomy" id="396812"/>
    <lineage>
        <taxon>Bacteria</taxon>
        <taxon>Pseudomonadati</taxon>
        <taxon>Bacteroidota</taxon>
        <taxon>Cytophagia</taxon>
        <taxon>Cytophagales</taxon>
        <taxon>Fulvivirgaceae</taxon>
        <taxon>Fulvivirga</taxon>
    </lineage>
</organism>
<protein>
    <submittedName>
        <fullName evidence="4">Acyl carrier protein</fullName>
    </submittedName>
</protein>
<evidence type="ECO:0000259" key="3">
    <source>
        <dbReference type="PROSITE" id="PS50075"/>
    </source>
</evidence>
<dbReference type="PROSITE" id="PS50075">
    <property type="entry name" value="CARRIER"/>
    <property type="match status" value="1"/>
</dbReference>
<evidence type="ECO:0000256" key="1">
    <source>
        <dbReference type="ARBA" id="ARBA00022450"/>
    </source>
</evidence>
<gene>
    <name evidence="4" type="ORF">E1163_19090</name>
</gene>
<dbReference type="SMART" id="SM00823">
    <property type="entry name" value="PKS_PP"/>
    <property type="match status" value="1"/>
</dbReference>